<dbReference type="Pfam" id="PF00930">
    <property type="entry name" value="DPPIV_N"/>
    <property type="match status" value="1"/>
</dbReference>
<evidence type="ECO:0000256" key="11">
    <source>
        <dbReference type="ARBA" id="ARBA00023180"/>
    </source>
</evidence>
<evidence type="ECO:0000256" key="14">
    <source>
        <dbReference type="SAM" id="Phobius"/>
    </source>
</evidence>
<evidence type="ECO:0000256" key="8">
    <source>
        <dbReference type="ARBA" id="ARBA00022968"/>
    </source>
</evidence>
<feature type="transmembrane region" description="Helical" evidence="14">
    <location>
        <begin position="12"/>
        <end position="34"/>
    </location>
</feature>
<dbReference type="GO" id="GO:0006508">
    <property type="term" value="P:proteolysis"/>
    <property type="evidence" value="ECO:0007669"/>
    <property type="project" value="UniProtKB-KW"/>
</dbReference>
<keyword evidence="9 14" id="KW-1133">Transmembrane helix</keyword>
<evidence type="ECO:0000256" key="4">
    <source>
        <dbReference type="ARBA" id="ARBA00022670"/>
    </source>
</evidence>
<evidence type="ECO:0000256" key="6">
    <source>
        <dbReference type="ARBA" id="ARBA00022801"/>
    </source>
</evidence>
<keyword evidence="5 14" id="KW-0812">Transmembrane</keyword>
<dbReference type="SUPFAM" id="SSF82171">
    <property type="entry name" value="DPP6 N-terminal domain-like"/>
    <property type="match status" value="1"/>
</dbReference>
<dbReference type="EMBL" id="CABPRJ010001434">
    <property type="protein sequence ID" value="VVC36524.1"/>
    <property type="molecule type" value="Genomic_DNA"/>
</dbReference>
<comment type="similarity">
    <text evidence="2">Belongs to the peptidase S9B family. DPPIV subfamily.</text>
</comment>
<keyword evidence="10 14" id="KW-0472">Membrane</keyword>
<comment type="subcellular location">
    <subcellularLocation>
        <location evidence="12">Endomembrane system</location>
        <topology evidence="12">Single-pass membrane protein</topology>
    </subcellularLocation>
    <subcellularLocation>
        <location evidence="1">Membrane</location>
        <topology evidence="1">Single-pass type II membrane protein</topology>
    </subcellularLocation>
</comment>
<dbReference type="GO" id="GO:0012505">
    <property type="term" value="C:endomembrane system"/>
    <property type="evidence" value="ECO:0007669"/>
    <property type="project" value="UniProtKB-SubCell"/>
</dbReference>
<dbReference type="FunFam" id="3.40.50.1820:FF:000003">
    <property type="entry name" value="Dipeptidyl peptidase 4"/>
    <property type="match status" value="1"/>
</dbReference>
<dbReference type="GO" id="GO:0008239">
    <property type="term" value="F:dipeptidyl-peptidase activity"/>
    <property type="evidence" value="ECO:0007669"/>
    <property type="project" value="TreeGrafter"/>
</dbReference>
<keyword evidence="11" id="KW-0325">Glycoprotein</keyword>
<evidence type="ECO:0000256" key="3">
    <source>
        <dbReference type="ARBA" id="ARBA00022438"/>
    </source>
</evidence>
<evidence type="ECO:0000256" key="12">
    <source>
        <dbReference type="ARBA" id="ARBA00037847"/>
    </source>
</evidence>
<reference evidence="17 18" key="1">
    <citation type="submission" date="2019-08" db="EMBL/GenBank/DDBJ databases">
        <authorList>
            <person name="Alioto T."/>
            <person name="Alioto T."/>
            <person name="Gomez Garrido J."/>
        </authorList>
    </citation>
    <scope>NUCLEOTIDE SEQUENCE [LARGE SCALE GENOMIC DNA]</scope>
</reference>
<evidence type="ECO:0000313" key="18">
    <source>
        <dbReference type="Proteomes" id="UP000325440"/>
    </source>
</evidence>
<dbReference type="GO" id="GO:0008236">
    <property type="term" value="F:serine-type peptidase activity"/>
    <property type="evidence" value="ECO:0007669"/>
    <property type="project" value="UniProtKB-KW"/>
</dbReference>
<dbReference type="Pfam" id="PF00326">
    <property type="entry name" value="Peptidase_S9"/>
    <property type="match status" value="1"/>
</dbReference>
<keyword evidence="4" id="KW-0645">Protease</keyword>
<dbReference type="GO" id="GO:0004177">
    <property type="term" value="F:aminopeptidase activity"/>
    <property type="evidence" value="ECO:0007669"/>
    <property type="project" value="UniProtKB-KW"/>
</dbReference>
<protein>
    <recommendedName>
        <fullName evidence="13">Venom dipeptidyl peptidase 4</fullName>
    </recommendedName>
</protein>
<evidence type="ECO:0000313" key="17">
    <source>
        <dbReference type="EMBL" id="VVC36524.1"/>
    </source>
</evidence>
<dbReference type="Proteomes" id="UP000325440">
    <property type="component" value="Unassembled WGS sequence"/>
</dbReference>
<evidence type="ECO:0000256" key="5">
    <source>
        <dbReference type="ARBA" id="ARBA00022692"/>
    </source>
</evidence>
<evidence type="ECO:0000256" key="1">
    <source>
        <dbReference type="ARBA" id="ARBA00004606"/>
    </source>
</evidence>
<dbReference type="GO" id="GO:0005886">
    <property type="term" value="C:plasma membrane"/>
    <property type="evidence" value="ECO:0007669"/>
    <property type="project" value="TreeGrafter"/>
</dbReference>
<keyword evidence="3" id="KW-0031">Aminopeptidase</keyword>
<dbReference type="InterPro" id="IPR002469">
    <property type="entry name" value="Peptidase_S9B_N"/>
</dbReference>
<gene>
    <name evidence="17" type="ORF">CINCED_3A012502</name>
</gene>
<keyword evidence="18" id="KW-1185">Reference proteome</keyword>
<dbReference type="AlphaFoldDB" id="A0A5E4N2L2"/>
<dbReference type="Gene3D" id="3.40.50.1820">
    <property type="entry name" value="alpha/beta hydrolase"/>
    <property type="match status" value="1"/>
</dbReference>
<keyword evidence="6" id="KW-0378">Hydrolase</keyword>
<dbReference type="InterPro" id="IPR029058">
    <property type="entry name" value="AB_hydrolase_fold"/>
</dbReference>
<proteinExistence type="inferred from homology"/>
<evidence type="ECO:0000256" key="2">
    <source>
        <dbReference type="ARBA" id="ARBA00010036"/>
    </source>
</evidence>
<dbReference type="PANTHER" id="PTHR11731:SF200">
    <property type="entry name" value="DIPEPTIDYL PEPTIDASE 10, ISOFORM B"/>
    <property type="match status" value="1"/>
</dbReference>
<evidence type="ECO:0000259" key="16">
    <source>
        <dbReference type="Pfam" id="PF00930"/>
    </source>
</evidence>
<dbReference type="OrthoDB" id="16520at2759"/>
<dbReference type="InterPro" id="IPR001375">
    <property type="entry name" value="Peptidase_S9_cat"/>
</dbReference>
<keyword evidence="7" id="KW-0720">Serine protease</keyword>
<evidence type="ECO:0000256" key="7">
    <source>
        <dbReference type="ARBA" id="ARBA00022825"/>
    </source>
</evidence>
<dbReference type="PANTHER" id="PTHR11731">
    <property type="entry name" value="PROTEASE FAMILY S9B,C DIPEPTIDYL-PEPTIDASE IV-RELATED"/>
    <property type="match status" value="1"/>
</dbReference>
<feature type="domain" description="Dipeptidylpeptidase IV N-terminal" evidence="16">
    <location>
        <begin position="112"/>
        <end position="486"/>
    </location>
</feature>
<accession>A0A5E4N2L2</accession>
<evidence type="ECO:0000259" key="15">
    <source>
        <dbReference type="Pfam" id="PF00326"/>
    </source>
</evidence>
<name>A0A5E4N2L2_9HEMI</name>
<evidence type="ECO:0000256" key="9">
    <source>
        <dbReference type="ARBA" id="ARBA00022989"/>
    </source>
</evidence>
<sequence length="771" mass="89038">MEYVLWKMKNCFIMTWLAFCFIVSTITLIVYFTIDVDEISEHGVRKHGRIMFKTLLNDNQKYFDATWVSDDEILAQDDDGNIILYDVNKSIKSVLAFNSMQHVKDCGIYELSADRKYLLIGYNFSKNAYQHIHTRNYDVINIKTGKQVTLRDTLHKPRDVMHAEWSPTDSSLAIVDGYNIFYIPTVAKPNHAKQLTFHGSKDFYNGIPDWVYKEEIFRSNRAMWFSGRGTKLAYATFNETLVPTVYLQYYGIPDTMYDQYSRLFNYHYPKVNDPNPTVELFVQSLNIKNDPAPAISIKPVNTYTNETILDTVIWSGDEHLYVMWMNRIQNESHLVHYYISNNSVEVRETMEFLQENGWLNFRRSILIDSEQQVALVYPTEQTNGDSYGHVTVIQTNGEMKTLTDGKFEVTKLVKWNSETNYIYYLANVEGGPEKQHLYRVLVNFECGQQNQPECLTCDTGCNFNEATFSEKNTYLAHICMGPSIPYVNIMKTDGENIAAWETNKNVYRQLENVTLPRVLFLTIPLVDGFEASVKLLIPPGLDVSPGKKYPLIINSYGGPMVNVALDKFQIDLDMYLSVNHNIIVACIDGRGTELRGTDTLFENYKKLGTGEIDDQIIVAKYLQKTLSYVDSDRTGIYGWSYGGYVAGMALAKDNEHVFKCAVSIAPVTDWIYYDSIYTERLMGMYTENFEGYRNSSLIENATNLRHKKYMLIHGLFDNNVHFQHSVMLSKELQHLGITFSQQFYPDESHSFSSNRNHLYRTIIDYILNCLK</sequence>
<evidence type="ECO:0000256" key="10">
    <source>
        <dbReference type="ARBA" id="ARBA00023136"/>
    </source>
</evidence>
<dbReference type="SUPFAM" id="SSF53474">
    <property type="entry name" value="alpha/beta-Hydrolases"/>
    <property type="match status" value="1"/>
</dbReference>
<feature type="domain" description="Peptidase S9 prolyl oligopeptidase catalytic" evidence="15">
    <location>
        <begin position="571"/>
        <end position="771"/>
    </location>
</feature>
<keyword evidence="8" id="KW-0735">Signal-anchor</keyword>
<evidence type="ECO:0000256" key="13">
    <source>
        <dbReference type="ARBA" id="ARBA00072929"/>
    </source>
</evidence>
<organism evidence="17 18">
    <name type="scientific">Cinara cedri</name>
    <dbReference type="NCBI Taxonomy" id="506608"/>
    <lineage>
        <taxon>Eukaryota</taxon>
        <taxon>Metazoa</taxon>
        <taxon>Ecdysozoa</taxon>
        <taxon>Arthropoda</taxon>
        <taxon>Hexapoda</taxon>
        <taxon>Insecta</taxon>
        <taxon>Pterygota</taxon>
        <taxon>Neoptera</taxon>
        <taxon>Paraneoptera</taxon>
        <taxon>Hemiptera</taxon>
        <taxon>Sternorrhyncha</taxon>
        <taxon>Aphidomorpha</taxon>
        <taxon>Aphidoidea</taxon>
        <taxon>Aphididae</taxon>
        <taxon>Lachninae</taxon>
        <taxon>Cinara</taxon>
    </lineage>
</organism>
<dbReference type="Gene3D" id="2.140.10.30">
    <property type="entry name" value="Dipeptidylpeptidase IV, N-terminal domain"/>
    <property type="match status" value="1"/>
</dbReference>
<dbReference type="InterPro" id="IPR050278">
    <property type="entry name" value="Serine_Prot_S9B/DPPIV"/>
</dbReference>